<accession>A0A0A9CUC9</accession>
<dbReference type="EMBL" id="GBRH01219857">
    <property type="protein sequence ID" value="JAD78038.1"/>
    <property type="molecule type" value="Transcribed_RNA"/>
</dbReference>
<organism evidence="1">
    <name type="scientific">Arundo donax</name>
    <name type="common">Giant reed</name>
    <name type="synonym">Donax arundinaceus</name>
    <dbReference type="NCBI Taxonomy" id="35708"/>
    <lineage>
        <taxon>Eukaryota</taxon>
        <taxon>Viridiplantae</taxon>
        <taxon>Streptophyta</taxon>
        <taxon>Embryophyta</taxon>
        <taxon>Tracheophyta</taxon>
        <taxon>Spermatophyta</taxon>
        <taxon>Magnoliopsida</taxon>
        <taxon>Liliopsida</taxon>
        <taxon>Poales</taxon>
        <taxon>Poaceae</taxon>
        <taxon>PACMAD clade</taxon>
        <taxon>Arundinoideae</taxon>
        <taxon>Arundineae</taxon>
        <taxon>Arundo</taxon>
    </lineage>
</organism>
<protein>
    <submittedName>
        <fullName evidence="1">Uncharacterized protein</fullName>
    </submittedName>
</protein>
<dbReference type="AlphaFoldDB" id="A0A0A9CUC9"/>
<name>A0A0A9CUC9_ARUDO</name>
<reference evidence="1" key="1">
    <citation type="submission" date="2014-09" db="EMBL/GenBank/DDBJ databases">
        <authorList>
            <person name="Magalhaes I.L.F."/>
            <person name="Oliveira U."/>
            <person name="Santos F.R."/>
            <person name="Vidigal T.H.D.A."/>
            <person name="Brescovit A.D."/>
            <person name="Santos A.J."/>
        </authorList>
    </citation>
    <scope>NUCLEOTIDE SEQUENCE</scope>
    <source>
        <tissue evidence="1">Shoot tissue taken approximately 20 cm above the soil surface</tissue>
    </source>
</reference>
<sequence>MQPLSDPVLVWQGHGNGRRLHLYKLLISVLTN</sequence>
<proteinExistence type="predicted"/>
<evidence type="ECO:0000313" key="1">
    <source>
        <dbReference type="EMBL" id="JAD78038.1"/>
    </source>
</evidence>
<reference evidence="1" key="2">
    <citation type="journal article" date="2015" name="Data Brief">
        <title>Shoot transcriptome of the giant reed, Arundo donax.</title>
        <authorList>
            <person name="Barrero R.A."/>
            <person name="Guerrero F.D."/>
            <person name="Moolhuijzen P."/>
            <person name="Goolsby J.A."/>
            <person name="Tidwell J."/>
            <person name="Bellgard S.E."/>
            <person name="Bellgard M.I."/>
        </authorList>
    </citation>
    <scope>NUCLEOTIDE SEQUENCE</scope>
    <source>
        <tissue evidence="1">Shoot tissue taken approximately 20 cm above the soil surface</tissue>
    </source>
</reference>